<accession>A0ABR7X6L8</accession>
<protein>
    <submittedName>
        <fullName evidence="3">ADP-ribosylglycohydrolase family protein</fullName>
    </submittedName>
</protein>
<comment type="caution">
    <text evidence="3">The sequence shown here is derived from an EMBL/GenBank/DDBJ whole genome shotgun (WGS) entry which is preliminary data.</text>
</comment>
<reference evidence="3 4" key="1">
    <citation type="submission" date="2020-09" db="EMBL/GenBank/DDBJ databases">
        <title>Novel species of Mucilaginibacter isolated from a glacier on the Tibetan Plateau.</title>
        <authorList>
            <person name="Liu Q."/>
            <person name="Xin Y.-H."/>
        </authorList>
    </citation>
    <scope>NUCLEOTIDE SEQUENCE [LARGE SCALE GENOMIC DNA]</scope>
    <source>
        <strain evidence="3 4">CGMCC 1.13878</strain>
    </source>
</reference>
<dbReference type="PANTHER" id="PTHR16222">
    <property type="entry name" value="ADP-RIBOSYLGLYCOHYDROLASE"/>
    <property type="match status" value="1"/>
</dbReference>
<evidence type="ECO:0000313" key="4">
    <source>
        <dbReference type="Proteomes" id="UP000618754"/>
    </source>
</evidence>
<gene>
    <name evidence="3" type="ORF">IDJ75_13105</name>
</gene>
<evidence type="ECO:0000313" key="3">
    <source>
        <dbReference type="EMBL" id="MBD1386217.1"/>
    </source>
</evidence>
<dbReference type="InterPro" id="IPR050792">
    <property type="entry name" value="ADP-ribosylglycohydrolase"/>
</dbReference>
<evidence type="ECO:0000256" key="2">
    <source>
        <dbReference type="ARBA" id="ARBA00022801"/>
    </source>
</evidence>
<proteinExistence type="inferred from homology"/>
<organism evidence="3 4">
    <name type="scientific">Mucilaginibacter rigui</name>
    <dbReference type="NCBI Taxonomy" id="534635"/>
    <lineage>
        <taxon>Bacteria</taxon>
        <taxon>Pseudomonadati</taxon>
        <taxon>Bacteroidota</taxon>
        <taxon>Sphingobacteriia</taxon>
        <taxon>Sphingobacteriales</taxon>
        <taxon>Sphingobacteriaceae</taxon>
        <taxon>Mucilaginibacter</taxon>
    </lineage>
</organism>
<dbReference type="Proteomes" id="UP000618754">
    <property type="component" value="Unassembled WGS sequence"/>
</dbReference>
<dbReference type="EMBL" id="JACWMW010000002">
    <property type="protein sequence ID" value="MBD1386217.1"/>
    <property type="molecule type" value="Genomic_DNA"/>
</dbReference>
<name>A0ABR7X6L8_9SPHI</name>
<evidence type="ECO:0000256" key="1">
    <source>
        <dbReference type="ARBA" id="ARBA00010702"/>
    </source>
</evidence>
<dbReference type="SUPFAM" id="SSF101478">
    <property type="entry name" value="ADP-ribosylglycohydrolase"/>
    <property type="match status" value="1"/>
</dbReference>
<dbReference type="Pfam" id="PF03747">
    <property type="entry name" value="ADP_ribosyl_GH"/>
    <property type="match status" value="1"/>
</dbReference>
<sequence length="315" mass="35323">MIKRDYYKDILFGVAIGDALGVPVEFKSRQQISENPITDMIGYGSYGMPPGTWSDDSSLTFCLADALVDNYDLQKIARNFVKWRYENFWTARGEVFDVGMGTQQAIEKIAKGIRPDLAGGFDSRSNGNGSLMRILPLLAYIKNRPVEERFNITKEVSSITHGHIRSAIACFYYLEFARKLLFGYSPVNIYAELKSEVLNYLNSTNINREEITSFNSVLVDDIHTKDVAEIKSSGYVLHTLEASIWCLLNTSSYQEAVLKAVNLGEDTDTTGAITGGLAGLYYGYQNIPEEWVIMLARNKDIEALSVSMAKKYSKE</sequence>
<comment type="similarity">
    <text evidence="1">Belongs to the ADP-ribosylglycohydrolase family.</text>
</comment>
<dbReference type="InterPro" id="IPR005502">
    <property type="entry name" value="Ribosyl_crysJ1"/>
</dbReference>
<dbReference type="PANTHER" id="PTHR16222:SF24">
    <property type="entry name" value="ADP-RIBOSYLHYDROLASE ARH3"/>
    <property type="match status" value="1"/>
</dbReference>
<dbReference type="InterPro" id="IPR036705">
    <property type="entry name" value="Ribosyl_crysJ1_sf"/>
</dbReference>
<keyword evidence="4" id="KW-1185">Reference proteome</keyword>
<keyword evidence="2" id="KW-0378">Hydrolase</keyword>
<dbReference type="Gene3D" id="1.10.4080.10">
    <property type="entry name" value="ADP-ribosylation/Crystallin J1"/>
    <property type="match status" value="1"/>
</dbReference>